<accession>A0A977PLH6</accession>
<gene>
    <name evidence="1" type="ORF">IPA_03765</name>
</gene>
<proteinExistence type="predicted"/>
<dbReference type="KEGG" id="ipc:IPA_03765"/>
<keyword evidence="2" id="KW-1185">Reference proteome</keyword>
<name>A0A977PLH6_9CREN</name>
<protein>
    <submittedName>
        <fullName evidence="1">Uncharacterized protein</fullName>
    </submittedName>
</protein>
<organism evidence="1 2">
    <name type="scientific">Ignicoccus pacificus DSM 13166</name>
    <dbReference type="NCBI Taxonomy" id="940294"/>
    <lineage>
        <taxon>Archaea</taxon>
        <taxon>Thermoproteota</taxon>
        <taxon>Thermoprotei</taxon>
        <taxon>Desulfurococcales</taxon>
        <taxon>Desulfurococcaceae</taxon>
        <taxon>Ignicoccus</taxon>
    </lineage>
</organism>
<dbReference type="AlphaFoldDB" id="A0A977PLH6"/>
<reference evidence="1" key="1">
    <citation type="submission" date="2013-11" db="EMBL/GenBank/DDBJ databases">
        <title>Comparative genomics of Ignicoccus.</title>
        <authorList>
            <person name="Podar M."/>
        </authorList>
    </citation>
    <scope>NUCLEOTIDE SEQUENCE</scope>
    <source>
        <strain evidence="1">DSM 13166</strain>
    </source>
</reference>
<evidence type="ECO:0000313" key="1">
    <source>
        <dbReference type="EMBL" id="UXD22350.1"/>
    </source>
</evidence>
<dbReference type="Proteomes" id="UP001063698">
    <property type="component" value="Chromosome"/>
</dbReference>
<dbReference type="EMBL" id="CP006868">
    <property type="protein sequence ID" value="UXD22350.1"/>
    <property type="molecule type" value="Genomic_DNA"/>
</dbReference>
<sequence length="54" mass="5945">MECVQKARVVKKIGDLFLLENDLGGLAVVPSKEICNVMKKLKVCIEGIDVKCPE</sequence>
<evidence type="ECO:0000313" key="2">
    <source>
        <dbReference type="Proteomes" id="UP001063698"/>
    </source>
</evidence>